<evidence type="ECO:0000256" key="4">
    <source>
        <dbReference type="ARBA" id="ARBA00022741"/>
    </source>
</evidence>
<dbReference type="Proteomes" id="UP001224775">
    <property type="component" value="Unassembled WGS sequence"/>
</dbReference>
<dbReference type="CDD" id="cd00071">
    <property type="entry name" value="GMPK"/>
    <property type="match status" value="1"/>
</dbReference>
<keyword evidence="9" id="KW-1185">Reference proteome</keyword>
<dbReference type="GO" id="GO:0005829">
    <property type="term" value="C:cytosol"/>
    <property type="evidence" value="ECO:0007669"/>
    <property type="project" value="TreeGrafter"/>
</dbReference>
<protein>
    <recommendedName>
        <fullName evidence="2">guanylate kinase</fullName>
        <ecNumber evidence="2">2.7.4.8</ecNumber>
    </recommendedName>
</protein>
<feature type="domain" description="Guanylate kinase-like" evidence="7">
    <location>
        <begin position="45"/>
        <end position="228"/>
    </location>
</feature>
<evidence type="ECO:0000256" key="6">
    <source>
        <dbReference type="ARBA" id="ARBA00022840"/>
    </source>
</evidence>
<dbReference type="FunFam" id="3.40.50.300:FF:000776">
    <property type="entry name" value="Guanylate kinase 2"/>
    <property type="match status" value="1"/>
</dbReference>
<dbReference type="GO" id="GO:0005524">
    <property type="term" value="F:ATP binding"/>
    <property type="evidence" value="ECO:0007669"/>
    <property type="project" value="UniProtKB-KW"/>
</dbReference>
<dbReference type="InterPro" id="IPR027417">
    <property type="entry name" value="P-loop_NTPase"/>
</dbReference>
<dbReference type="InterPro" id="IPR008145">
    <property type="entry name" value="GK/Ca_channel_bsu"/>
</dbReference>
<evidence type="ECO:0000313" key="8">
    <source>
        <dbReference type="EMBL" id="KAK1740196.1"/>
    </source>
</evidence>
<evidence type="ECO:0000256" key="5">
    <source>
        <dbReference type="ARBA" id="ARBA00022777"/>
    </source>
</evidence>
<comment type="caution">
    <text evidence="8">The sequence shown here is derived from an EMBL/GenBank/DDBJ whole genome shotgun (WGS) entry which is preliminary data.</text>
</comment>
<evidence type="ECO:0000259" key="7">
    <source>
        <dbReference type="PROSITE" id="PS50052"/>
    </source>
</evidence>
<organism evidence="8 9">
    <name type="scientific">Skeletonema marinoi</name>
    <dbReference type="NCBI Taxonomy" id="267567"/>
    <lineage>
        <taxon>Eukaryota</taxon>
        <taxon>Sar</taxon>
        <taxon>Stramenopiles</taxon>
        <taxon>Ochrophyta</taxon>
        <taxon>Bacillariophyta</taxon>
        <taxon>Coscinodiscophyceae</taxon>
        <taxon>Thalassiosirophycidae</taxon>
        <taxon>Thalassiosirales</taxon>
        <taxon>Skeletonemataceae</taxon>
        <taxon>Skeletonema</taxon>
        <taxon>Skeletonema marinoi-dohrnii complex</taxon>
    </lineage>
</organism>
<keyword evidence="6" id="KW-0067">ATP-binding</keyword>
<keyword evidence="4" id="KW-0547">Nucleotide-binding</keyword>
<dbReference type="SUPFAM" id="SSF52540">
    <property type="entry name" value="P-loop containing nucleoside triphosphate hydrolases"/>
    <property type="match status" value="1"/>
</dbReference>
<dbReference type="Pfam" id="PF00625">
    <property type="entry name" value="Guanylate_kin"/>
    <property type="match status" value="1"/>
</dbReference>
<dbReference type="GO" id="GO:0004385">
    <property type="term" value="F:GMP kinase activity"/>
    <property type="evidence" value="ECO:0007669"/>
    <property type="project" value="UniProtKB-EC"/>
</dbReference>
<dbReference type="InterPro" id="IPR008144">
    <property type="entry name" value="Guanylate_kin-like_dom"/>
</dbReference>
<evidence type="ECO:0000256" key="3">
    <source>
        <dbReference type="ARBA" id="ARBA00022679"/>
    </source>
</evidence>
<dbReference type="PANTHER" id="PTHR23117:SF13">
    <property type="entry name" value="GUANYLATE KINASE"/>
    <property type="match status" value="1"/>
</dbReference>
<dbReference type="EMBL" id="JATAAI010000016">
    <property type="protein sequence ID" value="KAK1740196.1"/>
    <property type="molecule type" value="Genomic_DNA"/>
</dbReference>
<sequence>MSTKSRGFCPFSLVLFAGTAYSYVKHLQSKSKQKNEQNSTMTSKCRPVVICGPSGVGKGTLIELLQKHFPDGKFGFSISHTTRKPREGEQDGVHYNFTTVDAIKKEIEAGKFVEYAEVHGNYYGTSVAAVQTVQEQGKICLLDIDIQGAQNVKKSDLDALYIFISPPSMEELEKRLRGRGTEKEDAILRRLGNAQTEMDYGAGVGNFDCVLVNNDLNQTLEEMVHNSRNGIPTCCHNRKQHFRWHGYEIIIFLRQQIIEPRQQKKGKNNGVDRFGLLQ</sequence>
<dbReference type="SMART" id="SM00072">
    <property type="entry name" value="GuKc"/>
    <property type="match status" value="1"/>
</dbReference>
<dbReference type="PROSITE" id="PS00856">
    <property type="entry name" value="GUANYLATE_KINASE_1"/>
    <property type="match status" value="1"/>
</dbReference>
<dbReference type="AlphaFoldDB" id="A0AAD8Y5P8"/>
<evidence type="ECO:0000313" key="9">
    <source>
        <dbReference type="Proteomes" id="UP001224775"/>
    </source>
</evidence>
<dbReference type="Gene3D" id="3.40.50.300">
    <property type="entry name" value="P-loop containing nucleotide triphosphate hydrolases"/>
    <property type="match status" value="1"/>
</dbReference>
<accession>A0AAD8Y5P8</accession>
<gene>
    <name evidence="8" type="ORF">QTG54_009146</name>
</gene>
<reference evidence="8" key="1">
    <citation type="submission" date="2023-06" db="EMBL/GenBank/DDBJ databases">
        <title>Survivors Of The Sea: Transcriptome response of Skeletonema marinoi to long-term dormancy.</title>
        <authorList>
            <person name="Pinder M.I.M."/>
            <person name="Kourtchenko O."/>
            <person name="Robertson E.K."/>
            <person name="Larsson T."/>
            <person name="Maumus F."/>
            <person name="Osuna-Cruz C.M."/>
            <person name="Vancaester E."/>
            <person name="Stenow R."/>
            <person name="Vandepoele K."/>
            <person name="Ploug H."/>
            <person name="Bruchert V."/>
            <person name="Godhe A."/>
            <person name="Topel M."/>
        </authorList>
    </citation>
    <scope>NUCLEOTIDE SEQUENCE</scope>
    <source>
        <strain evidence="8">R05AC</strain>
    </source>
</reference>
<evidence type="ECO:0000256" key="1">
    <source>
        <dbReference type="ARBA" id="ARBA00005790"/>
    </source>
</evidence>
<name>A0AAD8Y5P8_9STRA</name>
<dbReference type="PROSITE" id="PS50052">
    <property type="entry name" value="GUANYLATE_KINASE_2"/>
    <property type="match status" value="1"/>
</dbReference>
<dbReference type="PANTHER" id="PTHR23117">
    <property type="entry name" value="GUANYLATE KINASE-RELATED"/>
    <property type="match status" value="1"/>
</dbReference>
<keyword evidence="5 8" id="KW-0418">Kinase</keyword>
<dbReference type="EC" id="2.7.4.8" evidence="2"/>
<dbReference type="InterPro" id="IPR020590">
    <property type="entry name" value="Guanylate_kinase_CS"/>
</dbReference>
<dbReference type="InterPro" id="IPR017665">
    <property type="entry name" value="Guanylate_kinase"/>
</dbReference>
<evidence type="ECO:0000256" key="2">
    <source>
        <dbReference type="ARBA" id="ARBA00012961"/>
    </source>
</evidence>
<dbReference type="NCBIfam" id="TIGR03263">
    <property type="entry name" value="guanyl_kin"/>
    <property type="match status" value="1"/>
</dbReference>
<keyword evidence="3 8" id="KW-0808">Transferase</keyword>
<dbReference type="HAMAP" id="MF_00328">
    <property type="entry name" value="Guanylate_kinase"/>
    <property type="match status" value="1"/>
</dbReference>
<proteinExistence type="inferred from homology"/>
<comment type="similarity">
    <text evidence="1">Belongs to the guanylate kinase family.</text>
</comment>